<organism evidence="1 2">
    <name type="scientific">Candidatus Schekmanbacteria bacterium RIFCSPLOWO2_12_FULL_38_15</name>
    <dbReference type="NCBI Taxonomy" id="1817883"/>
    <lineage>
        <taxon>Bacteria</taxon>
        <taxon>Candidatus Schekmaniibacteriota</taxon>
    </lineage>
</organism>
<dbReference type="EMBL" id="MGDI01000031">
    <property type="protein sequence ID" value="OGL52549.1"/>
    <property type="molecule type" value="Genomic_DNA"/>
</dbReference>
<gene>
    <name evidence="1" type="ORF">A3G31_11265</name>
</gene>
<evidence type="ECO:0000313" key="2">
    <source>
        <dbReference type="Proteomes" id="UP000178082"/>
    </source>
</evidence>
<dbReference type="AlphaFoldDB" id="A0A1F7SFK9"/>
<accession>A0A1F7SFK9</accession>
<sequence>MKKSGALGFKLIFMKCPYYSDEPIKICKAFLEGIKMPSKKEIKEYCLSENYEKCVFFQKKEKDIWESENDKEPTPIKL</sequence>
<protein>
    <submittedName>
        <fullName evidence="1">Uncharacterized protein</fullName>
    </submittedName>
</protein>
<dbReference type="Proteomes" id="UP000178082">
    <property type="component" value="Unassembled WGS sequence"/>
</dbReference>
<proteinExistence type="predicted"/>
<comment type="caution">
    <text evidence="1">The sequence shown here is derived from an EMBL/GenBank/DDBJ whole genome shotgun (WGS) entry which is preliminary data.</text>
</comment>
<evidence type="ECO:0000313" key="1">
    <source>
        <dbReference type="EMBL" id="OGL52549.1"/>
    </source>
</evidence>
<name>A0A1F7SFK9_9BACT</name>
<reference evidence="1 2" key="1">
    <citation type="journal article" date="2016" name="Nat. Commun.">
        <title>Thousands of microbial genomes shed light on interconnected biogeochemical processes in an aquifer system.</title>
        <authorList>
            <person name="Anantharaman K."/>
            <person name="Brown C.T."/>
            <person name="Hug L.A."/>
            <person name="Sharon I."/>
            <person name="Castelle C.J."/>
            <person name="Probst A.J."/>
            <person name="Thomas B.C."/>
            <person name="Singh A."/>
            <person name="Wilkins M.J."/>
            <person name="Karaoz U."/>
            <person name="Brodie E.L."/>
            <person name="Williams K.H."/>
            <person name="Hubbard S.S."/>
            <person name="Banfield J.F."/>
        </authorList>
    </citation>
    <scope>NUCLEOTIDE SEQUENCE [LARGE SCALE GENOMIC DNA]</scope>
</reference>
<dbReference type="STRING" id="1817883.A3G31_11265"/>